<feature type="transmembrane region" description="Helical" evidence="2">
    <location>
        <begin position="170"/>
        <end position="189"/>
    </location>
</feature>
<evidence type="ECO:0000256" key="1">
    <source>
        <dbReference type="SAM" id="MobiDB-lite"/>
    </source>
</evidence>
<feature type="transmembrane region" description="Helical" evidence="2">
    <location>
        <begin position="362"/>
        <end position="381"/>
    </location>
</feature>
<feature type="transmembrane region" description="Helical" evidence="2">
    <location>
        <begin position="50"/>
        <end position="70"/>
    </location>
</feature>
<feature type="compositionally biased region" description="Polar residues" evidence="1">
    <location>
        <begin position="11"/>
        <end position="22"/>
    </location>
</feature>
<dbReference type="SUPFAM" id="SSF103481">
    <property type="entry name" value="Multidrug resistance efflux transporter EmrE"/>
    <property type="match status" value="1"/>
</dbReference>
<evidence type="ECO:0000313" key="4">
    <source>
        <dbReference type="Proteomes" id="UP001344447"/>
    </source>
</evidence>
<dbReference type="PANTHER" id="PTHR13146:SF0">
    <property type="entry name" value="SOLUTE CARRIER FAMILY 35 MEMBER F6"/>
    <property type="match status" value="1"/>
</dbReference>
<feature type="region of interest" description="Disordered" evidence="1">
    <location>
        <begin position="1"/>
        <end position="22"/>
    </location>
</feature>
<feature type="region of interest" description="Disordered" evidence="1">
    <location>
        <begin position="104"/>
        <end position="153"/>
    </location>
</feature>
<dbReference type="PANTHER" id="PTHR13146">
    <property type="match status" value="1"/>
</dbReference>
<accession>A0AAN7U8G0</accession>
<feature type="transmembrane region" description="Helical" evidence="2">
    <location>
        <begin position="224"/>
        <end position="243"/>
    </location>
</feature>
<feature type="transmembrane region" description="Helical" evidence="2">
    <location>
        <begin position="82"/>
        <end position="98"/>
    </location>
</feature>
<comment type="caution">
    <text evidence="3">The sequence shown here is derived from an EMBL/GenBank/DDBJ whole genome shotgun (WGS) entry which is preliminary data.</text>
</comment>
<gene>
    <name evidence="3" type="ORF">RB653_006125</name>
</gene>
<evidence type="ECO:0008006" key="5">
    <source>
        <dbReference type="Google" id="ProtNLM"/>
    </source>
</evidence>
<protein>
    <recommendedName>
        <fullName evidence="5">EamA domain-containing protein</fullName>
    </recommendedName>
</protein>
<proteinExistence type="predicted"/>
<sequence>MSLKNRIRMTPNRSPSITTTQPNANIIDPNVISSSSSSQQNSRFKIDLRALSFFSLFLFSGVANTLLVQLIYNNISFNPKSMLTNICIFLGYALLSFFKDPTKKTNNNSNNSNNNSNTSNTTISPTNSTTIQLNTSPPTSSSSSSTTTTTTTTATTAVTTKKQNFNRNKYLLLALFDCLASLLTTIGQIAVGSGLFQVLFSSKIIFAAILTKVYLKSYVSPKKWISILTIFSGLCIAVFKISSPSHQMNDTNNSYIYFGTFCVLLAAFIFSASHIFAESTIKAYDIRPYAFAAKYGIYSVIVCVVYILTVTFYNRKEWIEIPIEQTSSSDIKLVLFLFMILMITSVIRSSSMYTVLAEHGTVSMGVLYALQSIIVFFSSAFFLCDPNHPTKQNQCLSSPKLIGSLIVIFGVFMYNKANSIKQTQHIKV</sequence>
<name>A0AAN7U8G0_9MYCE</name>
<feature type="transmembrane region" description="Helical" evidence="2">
    <location>
        <begin position="401"/>
        <end position="417"/>
    </location>
</feature>
<dbReference type="GO" id="GO:0016020">
    <property type="term" value="C:membrane"/>
    <property type="evidence" value="ECO:0007669"/>
    <property type="project" value="TreeGrafter"/>
</dbReference>
<dbReference type="AlphaFoldDB" id="A0AAN7U8G0"/>
<feature type="transmembrane region" description="Helical" evidence="2">
    <location>
        <begin position="289"/>
        <end position="313"/>
    </location>
</feature>
<evidence type="ECO:0000313" key="3">
    <source>
        <dbReference type="EMBL" id="KAK5584513.1"/>
    </source>
</evidence>
<dbReference type="EMBL" id="JAVFKY010000001">
    <property type="protein sequence ID" value="KAK5584513.1"/>
    <property type="molecule type" value="Genomic_DNA"/>
</dbReference>
<keyword evidence="2" id="KW-0472">Membrane</keyword>
<feature type="transmembrane region" description="Helical" evidence="2">
    <location>
        <begin position="255"/>
        <end position="277"/>
    </location>
</feature>
<dbReference type="Proteomes" id="UP001344447">
    <property type="component" value="Unassembled WGS sequence"/>
</dbReference>
<organism evidence="3 4">
    <name type="scientific">Dictyostelium firmibasis</name>
    <dbReference type="NCBI Taxonomy" id="79012"/>
    <lineage>
        <taxon>Eukaryota</taxon>
        <taxon>Amoebozoa</taxon>
        <taxon>Evosea</taxon>
        <taxon>Eumycetozoa</taxon>
        <taxon>Dictyostelia</taxon>
        <taxon>Dictyosteliales</taxon>
        <taxon>Dictyosteliaceae</taxon>
        <taxon>Dictyostelium</taxon>
    </lineage>
</organism>
<keyword evidence="2" id="KW-1133">Transmembrane helix</keyword>
<evidence type="ECO:0000256" key="2">
    <source>
        <dbReference type="SAM" id="Phobius"/>
    </source>
</evidence>
<keyword evidence="2" id="KW-0812">Transmembrane</keyword>
<reference evidence="3 4" key="1">
    <citation type="submission" date="2023-11" db="EMBL/GenBank/DDBJ databases">
        <title>Dfirmibasis_genome.</title>
        <authorList>
            <person name="Edelbroek B."/>
            <person name="Kjellin J."/>
            <person name="Jerlstrom-Hultqvist J."/>
            <person name="Soderbom F."/>
        </authorList>
    </citation>
    <scope>NUCLEOTIDE SEQUENCE [LARGE SCALE GENOMIC DNA]</scope>
    <source>
        <strain evidence="3 4">TNS-C-14</strain>
    </source>
</reference>
<feature type="transmembrane region" description="Helical" evidence="2">
    <location>
        <begin position="333"/>
        <end position="350"/>
    </location>
</feature>
<dbReference type="InterPro" id="IPR037185">
    <property type="entry name" value="EmrE-like"/>
</dbReference>
<keyword evidence="4" id="KW-1185">Reference proteome</keyword>